<reference evidence="3 4" key="1">
    <citation type="submission" date="2020-07" db="EMBL/GenBank/DDBJ databases">
        <title>The yeast mating-type switching endonuclease HO is a domesticated member of an unorthodox homing genetic element family.</title>
        <authorList>
            <person name="Coughlan A.Y."/>
            <person name="Lombardi L."/>
            <person name="Braun-Galleani S."/>
            <person name="Martos A.R."/>
            <person name="Galeote V."/>
            <person name="Bigey F."/>
            <person name="Dequin S."/>
            <person name="Byrne K.P."/>
            <person name="Wolfe K.H."/>
        </authorList>
    </citation>
    <scope>NUCLEOTIDE SEQUENCE [LARGE SCALE GENOMIC DNA]</scope>
    <source>
        <strain evidence="3 4">NRRL Y-6702</strain>
    </source>
</reference>
<dbReference type="RefSeq" id="XP_037143706.1">
    <property type="nucleotide sequence ID" value="XM_037287811.1"/>
</dbReference>
<dbReference type="SUPFAM" id="SSF46565">
    <property type="entry name" value="Chaperone J-domain"/>
    <property type="match status" value="1"/>
</dbReference>
<feature type="compositionally biased region" description="Basic and acidic residues" evidence="1">
    <location>
        <begin position="17"/>
        <end position="29"/>
    </location>
</feature>
<feature type="domain" description="SWA2-like ubiquitin-associated" evidence="2">
    <location>
        <begin position="138"/>
        <end position="180"/>
    </location>
</feature>
<dbReference type="OrthoDB" id="1717591at2759"/>
<dbReference type="EMBL" id="CP058606">
    <property type="protein sequence ID" value="QLG71978.1"/>
    <property type="molecule type" value="Genomic_DNA"/>
</dbReference>
<dbReference type="InterPro" id="IPR036869">
    <property type="entry name" value="J_dom_sf"/>
</dbReference>
<evidence type="ECO:0000256" key="1">
    <source>
        <dbReference type="SAM" id="MobiDB-lite"/>
    </source>
</evidence>
<dbReference type="GeneID" id="59235676"/>
<dbReference type="SUPFAM" id="SSF48452">
    <property type="entry name" value="TPR-like"/>
    <property type="match status" value="1"/>
</dbReference>
<evidence type="ECO:0000313" key="4">
    <source>
        <dbReference type="Proteomes" id="UP000509704"/>
    </source>
</evidence>
<dbReference type="InterPro" id="IPR015228">
    <property type="entry name" value="SWA2_UBA"/>
</dbReference>
<dbReference type="Pfam" id="PF09145">
    <property type="entry name" value="Ubiq-assoc"/>
    <property type="match status" value="1"/>
</dbReference>
<proteinExistence type="predicted"/>
<organism evidence="3 4">
    <name type="scientific">Zygotorulaspora mrakii</name>
    <name type="common">Zygosaccharomyces mrakii</name>
    <dbReference type="NCBI Taxonomy" id="42260"/>
    <lineage>
        <taxon>Eukaryota</taxon>
        <taxon>Fungi</taxon>
        <taxon>Dikarya</taxon>
        <taxon>Ascomycota</taxon>
        <taxon>Saccharomycotina</taxon>
        <taxon>Saccharomycetes</taxon>
        <taxon>Saccharomycetales</taxon>
        <taxon>Saccharomycetaceae</taxon>
        <taxon>Zygotorulaspora</taxon>
    </lineage>
</organism>
<accession>A0A7H9B029</accession>
<dbReference type="KEGG" id="zmk:HG535_0C03310"/>
<feature type="compositionally biased region" description="Polar residues" evidence="1">
    <location>
        <begin position="484"/>
        <end position="498"/>
    </location>
</feature>
<name>A0A7H9B029_ZYGMR</name>
<evidence type="ECO:0000313" key="3">
    <source>
        <dbReference type="EMBL" id="QLG71978.1"/>
    </source>
</evidence>
<dbReference type="InterPro" id="IPR011990">
    <property type="entry name" value="TPR-like_helical_dom_sf"/>
</dbReference>
<dbReference type="Gene3D" id="1.10.8.10">
    <property type="entry name" value="DNA helicase RuvA subunit, C-terminal domain"/>
    <property type="match status" value="1"/>
</dbReference>
<dbReference type="InterPro" id="IPR052004">
    <property type="entry name" value="Dynein_assembly_factor_4"/>
</dbReference>
<dbReference type="Gene3D" id="1.10.287.110">
    <property type="entry name" value="DnaJ domain"/>
    <property type="match status" value="1"/>
</dbReference>
<dbReference type="InterPro" id="IPR019734">
    <property type="entry name" value="TPR_rpt"/>
</dbReference>
<gene>
    <name evidence="3" type="ORF">HG535_0C03310</name>
</gene>
<dbReference type="Gene3D" id="1.25.40.10">
    <property type="entry name" value="Tetratricopeptide repeat domain"/>
    <property type="match status" value="1"/>
</dbReference>
<dbReference type="PANTHER" id="PTHR46492:SF1">
    <property type="entry name" value="DYNEIN AXONEMAL ASSEMBLY FACTOR 4"/>
    <property type="match status" value="1"/>
</dbReference>
<protein>
    <recommendedName>
        <fullName evidence="2">SWA2-like ubiquitin-associated domain-containing protein</fullName>
    </recommendedName>
</protein>
<dbReference type="AlphaFoldDB" id="A0A7H9B029"/>
<feature type="compositionally biased region" description="Basic and acidic residues" evidence="1">
    <location>
        <begin position="508"/>
        <end position="533"/>
    </location>
</feature>
<sequence length="639" mass="72440">MSDPFASLLDTFKNEPRKECVKGDADSNTRSKAQGRPTVMSSLKPMVPSKLGGEDLSYRGLSIEVSEADGRNDLDDVFGFTGPGQRNPQGTVSEQAHQVSGVQDDLDAAFSVFEQIPGLQEGGALSNVEPATVLQSEVVDEVRDMEVARLMSLGYSINRALALHERGLLYEDMVKKSTQKRAAQSLMPSPNGFGEQNTSKNASGSFSSLLDSGRSSDGFFSMASDFLNKGKQIVDQLTNFPEEQDRMSRYRNLEEKDSTTVVGKVYTDTKQEILQPEPVQRETHNEEEVFEVFQKKTEVAQPPLEATVEETLLDFDSHQEFPLDKDHTPLSVQQISDIELSGYNEFKSHASEFFKNGDYISALHSYQKSLNSLPNDHSLRIIAYSNITASQLKLGEYKKIIHDCDTALELFSKDRKVWTNPIPNSDPVRTYKEMWPKLLTRRAEAFEHIENYQEALESYQSLIDYNFFSDKVMAGKRRCQHFLNPQKSKQQNKRSNIQKAAETPIIKTKKEPRSSKTYENVERLKEENKQNEKLESERGQLYDVVFERIEAWKSGKGDNIRHLLSNLSSILTWSDWKQVAPSDLVMPRKVKIAYMKAVARTHPDKIPASLGLEQKMIAENIFSVLSVAWEKFKLENKMN</sequence>
<feature type="region of interest" description="Disordered" evidence="1">
    <location>
        <begin position="484"/>
        <end position="533"/>
    </location>
</feature>
<dbReference type="InterPro" id="IPR009060">
    <property type="entry name" value="UBA-like_sf"/>
</dbReference>
<dbReference type="PANTHER" id="PTHR46492">
    <property type="entry name" value="DYNEIN ASSEMBLY FACTOR 4, AXONEMAL"/>
    <property type="match status" value="1"/>
</dbReference>
<feature type="region of interest" description="Disordered" evidence="1">
    <location>
        <begin position="180"/>
        <end position="207"/>
    </location>
</feature>
<feature type="region of interest" description="Disordered" evidence="1">
    <location>
        <begin position="17"/>
        <end position="47"/>
    </location>
</feature>
<dbReference type="SUPFAM" id="SSF46934">
    <property type="entry name" value="UBA-like"/>
    <property type="match status" value="1"/>
</dbReference>
<keyword evidence="4" id="KW-1185">Reference proteome</keyword>
<dbReference type="Proteomes" id="UP000509704">
    <property type="component" value="Chromosome 3"/>
</dbReference>
<feature type="compositionally biased region" description="Polar residues" evidence="1">
    <location>
        <begin position="180"/>
        <end position="202"/>
    </location>
</feature>
<dbReference type="SMART" id="SM00028">
    <property type="entry name" value="TPR"/>
    <property type="match status" value="3"/>
</dbReference>
<evidence type="ECO:0000259" key="2">
    <source>
        <dbReference type="Pfam" id="PF09145"/>
    </source>
</evidence>